<dbReference type="EMBL" id="JARIHO010000079">
    <property type="protein sequence ID" value="KAJ7310137.1"/>
    <property type="molecule type" value="Genomic_DNA"/>
</dbReference>
<reference evidence="2" key="1">
    <citation type="submission" date="2023-03" db="EMBL/GenBank/DDBJ databases">
        <title>Massive genome expansion in bonnet fungi (Mycena s.s.) driven by repeated elements and novel gene families across ecological guilds.</title>
        <authorList>
            <consortium name="Lawrence Berkeley National Laboratory"/>
            <person name="Harder C.B."/>
            <person name="Miyauchi S."/>
            <person name="Viragh M."/>
            <person name="Kuo A."/>
            <person name="Thoen E."/>
            <person name="Andreopoulos B."/>
            <person name="Lu D."/>
            <person name="Skrede I."/>
            <person name="Drula E."/>
            <person name="Henrissat B."/>
            <person name="Morin E."/>
            <person name="Kohler A."/>
            <person name="Barry K."/>
            <person name="LaButti K."/>
            <person name="Morin E."/>
            <person name="Salamov A."/>
            <person name="Lipzen A."/>
            <person name="Mereny Z."/>
            <person name="Hegedus B."/>
            <person name="Baldrian P."/>
            <person name="Stursova M."/>
            <person name="Weitz H."/>
            <person name="Taylor A."/>
            <person name="Grigoriev I.V."/>
            <person name="Nagy L.G."/>
            <person name="Martin F."/>
            <person name="Kauserud H."/>
        </authorList>
    </citation>
    <scope>NUCLEOTIDE SEQUENCE</scope>
    <source>
        <strain evidence="2">CBHHK002</strain>
    </source>
</reference>
<sequence length="204" mass="21604">MPYNWSYCSGNTRAISVYRRPLLTPDVPVASRQSELVQLQLRVINFCCPALGPQSGPVRFNVPPGIARICLIPIEEPDVHSGFQPSSDSLVPLAHSAAVQFSTAGILEYLDGLASSNRQLSSPEETATLGRILVGDKLDLEITAASLQPSDFIGTTLPTPPLPPLPTPMPSPPVAHSPSPPLITVLEADKPSPVPTPSPPPIPS</sequence>
<dbReference type="Proteomes" id="UP001218218">
    <property type="component" value="Unassembled WGS sequence"/>
</dbReference>
<evidence type="ECO:0000313" key="3">
    <source>
        <dbReference type="Proteomes" id="UP001218218"/>
    </source>
</evidence>
<feature type="compositionally biased region" description="Pro residues" evidence="1">
    <location>
        <begin position="158"/>
        <end position="181"/>
    </location>
</feature>
<gene>
    <name evidence="2" type="ORF">DFH08DRAFT_974493</name>
</gene>
<name>A0AAD6Z7A0_9AGAR</name>
<proteinExistence type="predicted"/>
<feature type="region of interest" description="Disordered" evidence="1">
    <location>
        <begin position="151"/>
        <end position="204"/>
    </location>
</feature>
<comment type="caution">
    <text evidence="2">The sequence shown here is derived from an EMBL/GenBank/DDBJ whole genome shotgun (WGS) entry which is preliminary data.</text>
</comment>
<keyword evidence="3" id="KW-1185">Reference proteome</keyword>
<evidence type="ECO:0000256" key="1">
    <source>
        <dbReference type="SAM" id="MobiDB-lite"/>
    </source>
</evidence>
<evidence type="ECO:0000313" key="2">
    <source>
        <dbReference type="EMBL" id="KAJ7310137.1"/>
    </source>
</evidence>
<dbReference type="AlphaFoldDB" id="A0AAD6Z7A0"/>
<accession>A0AAD6Z7A0</accession>
<organism evidence="2 3">
    <name type="scientific">Mycena albidolilacea</name>
    <dbReference type="NCBI Taxonomy" id="1033008"/>
    <lineage>
        <taxon>Eukaryota</taxon>
        <taxon>Fungi</taxon>
        <taxon>Dikarya</taxon>
        <taxon>Basidiomycota</taxon>
        <taxon>Agaricomycotina</taxon>
        <taxon>Agaricomycetes</taxon>
        <taxon>Agaricomycetidae</taxon>
        <taxon>Agaricales</taxon>
        <taxon>Marasmiineae</taxon>
        <taxon>Mycenaceae</taxon>
        <taxon>Mycena</taxon>
    </lineage>
</organism>
<feature type="compositionally biased region" description="Pro residues" evidence="1">
    <location>
        <begin position="192"/>
        <end position="204"/>
    </location>
</feature>
<protein>
    <submittedName>
        <fullName evidence="2">Uncharacterized protein</fullName>
    </submittedName>
</protein>